<gene>
    <name evidence="5" type="ORF">ELE36_10955</name>
</gene>
<keyword evidence="2" id="KW-0378">Hydrolase</keyword>
<dbReference type="RefSeq" id="WP_129833243.1">
    <property type="nucleotide sequence ID" value="NZ_CP035704.1"/>
</dbReference>
<dbReference type="EMBL" id="CP035704">
    <property type="protein sequence ID" value="QBB70831.1"/>
    <property type="molecule type" value="Genomic_DNA"/>
</dbReference>
<dbReference type="AlphaFoldDB" id="A0A411HK25"/>
<dbReference type="KEGG" id="xbc:ELE36_10955"/>
<accession>A0A411HK25</accession>
<proteinExistence type="predicted"/>
<evidence type="ECO:0000313" key="5">
    <source>
        <dbReference type="EMBL" id="QBB70831.1"/>
    </source>
</evidence>
<dbReference type="SUPFAM" id="SSF52743">
    <property type="entry name" value="Subtilisin-like"/>
    <property type="match status" value="1"/>
</dbReference>
<dbReference type="Pfam" id="PF00082">
    <property type="entry name" value="Peptidase_S8"/>
    <property type="match status" value="1"/>
</dbReference>
<protein>
    <recommendedName>
        <fullName evidence="4">Peptidase S8/S53 domain-containing protein</fullName>
    </recommendedName>
</protein>
<organism evidence="5 6">
    <name type="scientific">Pseudolysobacter antarcticus</name>
    <dbReference type="NCBI Taxonomy" id="2511995"/>
    <lineage>
        <taxon>Bacteria</taxon>
        <taxon>Pseudomonadati</taxon>
        <taxon>Pseudomonadota</taxon>
        <taxon>Gammaproteobacteria</taxon>
        <taxon>Lysobacterales</taxon>
        <taxon>Rhodanobacteraceae</taxon>
        <taxon>Pseudolysobacter</taxon>
    </lineage>
</organism>
<dbReference type="PROSITE" id="PS00138">
    <property type="entry name" value="SUBTILASE_SER"/>
    <property type="match status" value="1"/>
</dbReference>
<evidence type="ECO:0000259" key="4">
    <source>
        <dbReference type="Pfam" id="PF00082"/>
    </source>
</evidence>
<keyword evidence="1" id="KW-0645">Protease</keyword>
<dbReference type="Gene3D" id="3.40.50.200">
    <property type="entry name" value="Peptidase S8/S53 domain"/>
    <property type="match status" value="1"/>
</dbReference>
<sequence>MIGQQDVAQLVNIASNANEPATVMQWDDPYDQNSTAVLVTPPLYADSGTITSTTTTVTFPVPVALDTTTLYQLDGNAVAGSGVDVTVTLLDPSGNTVFSQDNTVDEQIRFYAPVAGSGYKIVIGRFSTTVGAFTIKLSTTNGFTGATLSTNINLLAFTSTGVYVPGSSLTANNFATNEPIQLGTTLRSGGSQLQYVIARSNVPLGQGPTRIRYQLPGDGLAGLGPAEYFSYNSTTTGGHPTAAGANGMAAYSVLRPSLPEPYTSPGPARIYFDVNSNRLPTPEIRQQPTLAAADGAANAVSGFNPFSGTSAAGPHAAAIAALVLQAHGGHHSMTPAQMTNLLKRSTYPHDLDPSHASGVARSTTGGTIAIDINSDNQSNAGSGSKDTNAFNVTYTGGASGSSITSLVFNPGGTAATAGNVSDGVNAFTFVGAAGTYNATSTPGLVFSNAAGSYVVSTASTVLAANALATFTNVGGSSSQLFTMTLTFSGGTFTTGKVLKYTVNRLELKGSSGAAKADYWADLFGGGVLIPEGTVVNDGMAYSGTTSDGGTFSGTIKNHIGAGFSPLDGYGFINAETAVSQTVQ</sequence>
<dbReference type="InterPro" id="IPR023828">
    <property type="entry name" value="Peptidase_S8_Ser-AS"/>
</dbReference>
<dbReference type="GO" id="GO:0004252">
    <property type="term" value="F:serine-type endopeptidase activity"/>
    <property type="evidence" value="ECO:0007669"/>
    <property type="project" value="InterPro"/>
</dbReference>
<dbReference type="InterPro" id="IPR036852">
    <property type="entry name" value="Peptidase_S8/S53_dom_sf"/>
</dbReference>
<evidence type="ECO:0000256" key="2">
    <source>
        <dbReference type="ARBA" id="ARBA00022801"/>
    </source>
</evidence>
<evidence type="ECO:0000256" key="3">
    <source>
        <dbReference type="ARBA" id="ARBA00022825"/>
    </source>
</evidence>
<feature type="domain" description="Peptidase S8/S53" evidence="4">
    <location>
        <begin position="297"/>
        <end position="346"/>
    </location>
</feature>
<dbReference type="GO" id="GO:0006508">
    <property type="term" value="P:proteolysis"/>
    <property type="evidence" value="ECO:0007669"/>
    <property type="project" value="UniProtKB-KW"/>
</dbReference>
<name>A0A411HK25_9GAMM</name>
<keyword evidence="6" id="KW-1185">Reference proteome</keyword>
<dbReference type="Proteomes" id="UP000291562">
    <property type="component" value="Chromosome"/>
</dbReference>
<dbReference type="InterPro" id="IPR000209">
    <property type="entry name" value="Peptidase_S8/S53_dom"/>
</dbReference>
<keyword evidence="3" id="KW-0720">Serine protease</keyword>
<reference evidence="5 6" key="1">
    <citation type="submission" date="2019-01" db="EMBL/GenBank/DDBJ databases">
        <title>Pseudolysobacter antarctica gen. nov., sp. nov., isolated from Fildes Peninsula, Antarctica.</title>
        <authorList>
            <person name="Wei Z."/>
            <person name="Peng F."/>
        </authorList>
    </citation>
    <scope>NUCLEOTIDE SEQUENCE [LARGE SCALE GENOMIC DNA]</scope>
    <source>
        <strain evidence="5 6">AQ6-296</strain>
    </source>
</reference>
<evidence type="ECO:0000256" key="1">
    <source>
        <dbReference type="ARBA" id="ARBA00022670"/>
    </source>
</evidence>
<dbReference type="OrthoDB" id="9813435at2"/>
<evidence type="ECO:0000313" key="6">
    <source>
        <dbReference type="Proteomes" id="UP000291562"/>
    </source>
</evidence>